<comment type="caution">
    <text evidence="2">The sequence shown here is derived from an EMBL/GenBank/DDBJ whole genome shotgun (WGS) entry which is preliminary data.</text>
</comment>
<evidence type="ECO:0000259" key="1">
    <source>
        <dbReference type="Pfam" id="PF01850"/>
    </source>
</evidence>
<evidence type="ECO:0000313" key="2">
    <source>
        <dbReference type="EMBL" id="RXK54517.1"/>
    </source>
</evidence>
<accession>A0A4Q1C6K6</accession>
<dbReference type="EMBL" id="SDHX01000001">
    <property type="protein sequence ID" value="RXK54517.1"/>
    <property type="molecule type" value="Genomic_DNA"/>
</dbReference>
<name>A0A4Q1C6K6_9BACT</name>
<dbReference type="RefSeq" id="WP_129045881.1">
    <property type="nucleotide sequence ID" value="NZ_SDHX01000001.1"/>
</dbReference>
<sequence>MADGVLLDTSFLISFVDSGQPDHPVAVEYFQHFVSEGVPMFLSTIVASEFGLKQSPADLLQLGAFIVLPFNLGDAMAAAELDFTRFKGSAPRVVLKDDFKVLGQAAANDVQYIITGDKGLHAICSDLRKERKLRTWSICMSDGFSHSHFDASKQTTFEDLKS</sequence>
<dbReference type="InterPro" id="IPR029060">
    <property type="entry name" value="PIN-like_dom_sf"/>
</dbReference>
<feature type="domain" description="PIN" evidence="1">
    <location>
        <begin position="5"/>
        <end position="123"/>
    </location>
</feature>
<organism evidence="2 3">
    <name type="scientific">Oleiharenicola lentus</name>
    <dbReference type="NCBI Taxonomy" id="2508720"/>
    <lineage>
        <taxon>Bacteria</taxon>
        <taxon>Pseudomonadati</taxon>
        <taxon>Verrucomicrobiota</taxon>
        <taxon>Opitutia</taxon>
        <taxon>Opitutales</taxon>
        <taxon>Opitutaceae</taxon>
        <taxon>Oleiharenicola</taxon>
    </lineage>
</organism>
<reference evidence="2 3" key="1">
    <citation type="submission" date="2019-01" db="EMBL/GenBank/DDBJ databases">
        <title>Lacunisphaera sp. strain TWA-58.</title>
        <authorList>
            <person name="Chen W.-M."/>
        </authorList>
    </citation>
    <scope>NUCLEOTIDE SEQUENCE [LARGE SCALE GENOMIC DNA]</scope>
    <source>
        <strain evidence="2 3">TWA-58</strain>
    </source>
</reference>
<dbReference type="Proteomes" id="UP000290218">
    <property type="component" value="Unassembled WGS sequence"/>
</dbReference>
<gene>
    <name evidence="2" type="ORF">ESB00_01050</name>
</gene>
<dbReference type="SUPFAM" id="SSF88723">
    <property type="entry name" value="PIN domain-like"/>
    <property type="match status" value="1"/>
</dbReference>
<dbReference type="InterPro" id="IPR002716">
    <property type="entry name" value="PIN_dom"/>
</dbReference>
<keyword evidence="3" id="KW-1185">Reference proteome</keyword>
<evidence type="ECO:0000313" key="3">
    <source>
        <dbReference type="Proteomes" id="UP000290218"/>
    </source>
</evidence>
<dbReference type="Pfam" id="PF01850">
    <property type="entry name" value="PIN"/>
    <property type="match status" value="1"/>
</dbReference>
<proteinExistence type="predicted"/>
<protein>
    <recommendedName>
        <fullName evidence="1">PIN domain-containing protein</fullName>
    </recommendedName>
</protein>
<dbReference type="OrthoDB" id="959930at2"/>
<dbReference type="AlphaFoldDB" id="A0A4Q1C6K6"/>